<reference evidence="8 9" key="1">
    <citation type="journal article" date="2014" name="Genome Announc.">
        <title>Draft Genome Sequence of Lysobacter capsici AZ78, a Bacterium Antagonistic to Plant-Pathogenic Oomycetes.</title>
        <authorList>
            <person name="Puopolo G."/>
            <person name="Sonego P."/>
            <person name="Engelen K."/>
            <person name="Pertot I."/>
        </authorList>
    </citation>
    <scope>NUCLEOTIDE SEQUENCE [LARGE SCALE GENOMIC DNA]</scope>
    <source>
        <strain evidence="8 9">AZ78</strain>
    </source>
</reference>
<comment type="subcellular location">
    <subcellularLocation>
        <location evidence="1">Membrane</location>
        <topology evidence="1">Single-pass membrane protein</topology>
    </subcellularLocation>
</comment>
<gene>
    <name evidence="8" type="ORF">AZ78_4662</name>
</gene>
<evidence type="ECO:0000256" key="4">
    <source>
        <dbReference type="ARBA" id="ARBA00023136"/>
    </source>
</evidence>
<evidence type="ECO:0000259" key="7">
    <source>
        <dbReference type="PROSITE" id="PS52015"/>
    </source>
</evidence>
<protein>
    <submittedName>
        <fullName evidence="8">Ferric siderophore transport system, periplasmic binding protein TonB</fullName>
    </submittedName>
</protein>
<dbReference type="SUPFAM" id="SSF74653">
    <property type="entry name" value="TolA/TonB C-terminal domain"/>
    <property type="match status" value="1"/>
</dbReference>
<dbReference type="InterPro" id="IPR006260">
    <property type="entry name" value="TonB/TolA_C"/>
</dbReference>
<keyword evidence="4" id="KW-0472">Membrane</keyword>
<name>A0A120AI26_9GAMM</name>
<evidence type="ECO:0000256" key="1">
    <source>
        <dbReference type="ARBA" id="ARBA00004167"/>
    </source>
</evidence>
<evidence type="ECO:0000256" key="6">
    <source>
        <dbReference type="SAM" id="SignalP"/>
    </source>
</evidence>
<dbReference type="AlphaFoldDB" id="A0A120AI26"/>
<organism evidence="8 9">
    <name type="scientific">Lysobacter capsici AZ78</name>
    <dbReference type="NCBI Taxonomy" id="1444315"/>
    <lineage>
        <taxon>Bacteria</taxon>
        <taxon>Pseudomonadati</taxon>
        <taxon>Pseudomonadota</taxon>
        <taxon>Gammaproteobacteria</taxon>
        <taxon>Lysobacterales</taxon>
        <taxon>Lysobacteraceae</taxon>
        <taxon>Lysobacter</taxon>
    </lineage>
</organism>
<dbReference type="InterPro" id="IPR037682">
    <property type="entry name" value="TonB_C"/>
</dbReference>
<dbReference type="NCBIfam" id="TIGR01352">
    <property type="entry name" value="tonB_Cterm"/>
    <property type="match status" value="1"/>
</dbReference>
<evidence type="ECO:0000256" key="5">
    <source>
        <dbReference type="SAM" id="MobiDB-lite"/>
    </source>
</evidence>
<keyword evidence="2" id="KW-0812">Transmembrane</keyword>
<sequence length="316" mass="34133">MAMSKFVTKYAALLAALIAAPVAAQSIKPGAGAPMPAGCPVGGPSQPTPKYPMEVYGAAGRVTLVLDIDRCGQVDQVWIETDSGYAAMDYAAVATAKDWRLSPEYRDGAAVPSRVRLPIDFARPTPQQMADYHAQAQAKWDLIWPLTQVPEVATARDGSLDGYLPDALPMDEGSATELMVKARRDGHEVPDGELGWPALRISDDRGAFQWLLIEDGHPAAPSLIRQRLVSDGKKSFYASRVLCGAAKPAACAKLEKMVRDWPRQYPGAPFPKQLSAEPPLPPRQTPSKRPLGPSRLVPEDPKAPTDPAARPAWRRG</sequence>
<comment type="caution">
    <text evidence="8">The sequence shown here is derived from an EMBL/GenBank/DDBJ whole genome shotgun (WGS) entry which is preliminary data.</text>
</comment>
<dbReference type="PROSITE" id="PS52015">
    <property type="entry name" value="TONB_CTD"/>
    <property type="match status" value="1"/>
</dbReference>
<keyword evidence="6" id="KW-0732">Signal</keyword>
<feature type="chain" id="PRO_5007163737" evidence="6">
    <location>
        <begin position="25"/>
        <end position="316"/>
    </location>
</feature>
<feature type="signal peptide" evidence="6">
    <location>
        <begin position="1"/>
        <end position="24"/>
    </location>
</feature>
<evidence type="ECO:0000256" key="2">
    <source>
        <dbReference type="ARBA" id="ARBA00022692"/>
    </source>
</evidence>
<evidence type="ECO:0000313" key="9">
    <source>
        <dbReference type="Proteomes" id="UP000023435"/>
    </source>
</evidence>
<dbReference type="Gene3D" id="3.30.1150.10">
    <property type="match status" value="1"/>
</dbReference>
<proteinExistence type="predicted"/>
<dbReference type="GO" id="GO:0055085">
    <property type="term" value="P:transmembrane transport"/>
    <property type="evidence" value="ECO:0007669"/>
    <property type="project" value="InterPro"/>
</dbReference>
<dbReference type="Pfam" id="PF03544">
    <property type="entry name" value="TonB_C"/>
    <property type="match status" value="1"/>
</dbReference>
<keyword evidence="3" id="KW-1133">Transmembrane helix</keyword>
<dbReference type="EMBL" id="JAJA02000001">
    <property type="protein sequence ID" value="KWS07102.1"/>
    <property type="molecule type" value="Genomic_DNA"/>
</dbReference>
<feature type="region of interest" description="Disordered" evidence="5">
    <location>
        <begin position="265"/>
        <end position="316"/>
    </location>
</feature>
<dbReference type="GO" id="GO:0016020">
    <property type="term" value="C:membrane"/>
    <property type="evidence" value="ECO:0007669"/>
    <property type="project" value="UniProtKB-SubCell"/>
</dbReference>
<feature type="domain" description="TonB C-terminal" evidence="7">
    <location>
        <begin position="36"/>
        <end position="130"/>
    </location>
</feature>
<evidence type="ECO:0000313" key="8">
    <source>
        <dbReference type="EMBL" id="KWS07102.1"/>
    </source>
</evidence>
<evidence type="ECO:0000256" key="3">
    <source>
        <dbReference type="ARBA" id="ARBA00022989"/>
    </source>
</evidence>
<accession>A0A120AI26</accession>
<keyword evidence="9" id="KW-1185">Reference proteome</keyword>
<dbReference type="Proteomes" id="UP000023435">
    <property type="component" value="Unassembled WGS sequence"/>
</dbReference>